<feature type="non-terminal residue" evidence="6">
    <location>
        <position position="118"/>
    </location>
</feature>
<reference evidence="6" key="1">
    <citation type="submission" date="2019-05" db="EMBL/GenBank/DDBJ databases">
        <title>The de novo reference genome and transcriptome assemblies of the wild tomato species Solanum chilense.</title>
        <authorList>
            <person name="Stam R."/>
            <person name="Nosenko T."/>
            <person name="Hoerger A.C."/>
            <person name="Stephan W."/>
            <person name="Seidel M.A."/>
            <person name="Kuhn J.M.M."/>
            <person name="Haberer G."/>
            <person name="Tellier A."/>
        </authorList>
    </citation>
    <scope>NUCLEOTIDE SEQUENCE</scope>
    <source>
        <tissue evidence="6">Mature leaves</tissue>
    </source>
</reference>
<sequence>MKTQRVPIIVGWSNSYIEKLVEDHVFMFKYKYDSFFIWIDVEQSVLKRRVDMSVDQMVKAGLVDEVQQIFIADADYTKGIRLSIGVPKMDRYLREETNIDGDDESKQIKLQFQLSSEI</sequence>
<dbReference type="GO" id="GO:0009691">
    <property type="term" value="P:cytokinin biosynthetic process"/>
    <property type="evidence" value="ECO:0007669"/>
    <property type="project" value="UniProtKB-KW"/>
</dbReference>
<organism evidence="6">
    <name type="scientific">Solanum chilense</name>
    <name type="common">Tomato</name>
    <name type="synonym">Lycopersicon chilense</name>
    <dbReference type="NCBI Taxonomy" id="4083"/>
    <lineage>
        <taxon>Eukaryota</taxon>
        <taxon>Viridiplantae</taxon>
        <taxon>Streptophyta</taxon>
        <taxon>Embryophyta</taxon>
        <taxon>Tracheophyta</taxon>
        <taxon>Spermatophyta</taxon>
        <taxon>Magnoliopsida</taxon>
        <taxon>eudicotyledons</taxon>
        <taxon>Gunneridae</taxon>
        <taxon>Pentapetalae</taxon>
        <taxon>asterids</taxon>
        <taxon>lamiids</taxon>
        <taxon>Solanales</taxon>
        <taxon>Solanaceae</taxon>
        <taxon>Solanoideae</taxon>
        <taxon>Solaneae</taxon>
        <taxon>Solanum</taxon>
        <taxon>Solanum subgen. Lycopersicon</taxon>
    </lineage>
</organism>
<dbReference type="EMBL" id="RXGB01076594">
    <property type="protein sequence ID" value="TMW80155.1"/>
    <property type="molecule type" value="Genomic_DNA"/>
</dbReference>
<keyword evidence="4" id="KW-0547">Nucleotide-binding</keyword>
<dbReference type="PANTHER" id="PTHR11088:SF73">
    <property type="entry name" value="PHOSPHORIBULOKINASE_URIDINE KINASE DOMAIN-CONTAINING PROTEIN"/>
    <property type="match status" value="1"/>
</dbReference>
<comment type="caution">
    <text evidence="6">The sequence shown here is derived from an EMBL/GenBank/DDBJ whole genome shotgun (WGS) entry which is preliminary data.</text>
</comment>
<evidence type="ECO:0000256" key="2">
    <source>
        <dbReference type="ARBA" id="ARBA00022679"/>
    </source>
</evidence>
<dbReference type="GO" id="GO:0052381">
    <property type="term" value="F:tRNA dimethylallyltransferase activity"/>
    <property type="evidence" value="ECO:0007669"/>
    <property type="project" value="TreeGrafter"/>
</dbReference>
<dbReference type="Gene3D" id="3.40.50.300">
    <property type="entry name" value="P-loop containing nucleotide triphosphate hydrolases"/>
    <property type="match status" value="1"/>
</dbReference>
<dbReference type="GO" id="GO:0005524">
    <property type="term" value="F:ATP binding"/>
    <property type="evidence" value="ECO:0007669"/>
    <property type="project" value="UniProtKB-KW"/>
</dbReference>
<evidence type="ECO:0000256" key="3">
    <source>
        <dbReference type="ARBA" id="ARBA00022712"/>
    </source>
</evidence>
<keyword evidence="2" id="KW-0808">Transferase</keyword>
<evidence type="ECO:0000313" key="6">
    <source>
        <dbReference type="EMBL" id="TMW80155.1"/>
    </source>
</evidence>
<dbReference type="Pfam" id="PF01715">
    <property type="entry name" value="IPPT"/>
    <property type="match status" value="1"/>
</dbReference>
<dbReference type="InterPro" id="IPR039657">
    <property type="entry name" value="Dimethylallyltransferase"/>
</dbReference>
<dbReference type="InterPro" id="IPR027417">
    <property type="entry name" value="P-loop_NTPase"/>
</dbReference>
<evidence type="ECO:0000256" key="4">
    <source>
        <dbReference type="ARBA" id="ARBA00022741"/>
    </source>
</evidence>
<comment type="similarity">
    <text evidence="1">Belongs to the IPP transferase family.</text>
</comment>
<gene>
    <name evidence="6" type="ORF">EJD97_023476</name>
</gene>
<evidence type="ECO:0000256" key="1">
    <source>
        <dbReference type="ARBA" id="ARBA00005842"/>
    </source>
</evidence>
<dbReference type="PANTHER" id="PTHR11088">
    <property type="entry name" value="TRNA DIMETHYLALLYLTRANSFERASE"/>
    <property type="match status" value="1"/>
</dbReference>
<name>A0A6N2ADS4_SOLCI</name>
<accession>A0A6N2ADS4</accession>
<dbReference type="AlphaFoldDB" id="A0A6N2ADS4"/>
<evidence type="ECO:0000256" key="5">
    <source>
        <dbReference type="ARBA" id="ARBA00022840"/>
    </source>
</evidence>
<dbReference type="GO" id="GO:0006400">
    <property type="term" value="P:tRNA modification"/>
    <property type="evidence" value="ECO:0007669"/>
    <property type="project" value="TreeGrafter"/>
</dbReference>
<protein>
    <submittedName>
        <fullName evidence="6">Uncharacterized protein</fullName>
    </submittedName>
</protein>
<keyword evidence="5" id="KW-0067">ATP-binding</keyword>
<dbReference type="GO" id="GO:0005739">
    <property type="term" value="C:mitochondrion"/>
    <property type="evidence" value="ECO:0007669"/>
    <property type="project" value="TreeGrafter"/>
</dbReference>
<keyword evidence="3" id="KW-0203">Cytokinin biosynthesis</keyword>
<proteinExistence type="inferred from homology"/>